<evidence type="ECO:0000313" key="10">
    <source>
        <dbReference type="Proteomes" id="UP000235672"/>
    </source>
</evidence>
<evidence type="ECO:0000256" key="3">
    <source>
        <dbReference type="ARBA" id="ARBA00012180"/>
    </source>
</evidence>
<comment type="similarity">
    <text evidence="2">Belongs to the RNase H family.</text>
</comment>
<organism evidence="9 10">
    <name type="scientific">Hyaloscypha hepaticicola</name>
    <dbReference type="NCBI Taxonomy" id="2082293"/>
    <lineage>
        <taxon>Eukaryota</taxon>
        <taxon>Fungi</taxon>
        <taxon>Dikarya</taxon>
        <taxon>Ascomycota</taxon>
        <taxon>Pezizomycotina</taxon>
        <taxon>Leotiomycetes</taxon>
        <taxon>Helotiales</taxon>
        <taxon>Hyaloscyphaceae</taxon>
        <taxon>Hyaloscypha</taxon>
    </lineage>
</organism>
<evidence type="ECO:0000313" key="9">
    <source>
        <dbReference type="EMBL" id="PMD22565.1"/>
    </source>
</evidence>
<dbReference type="STRING" id="1745343.A0A2J6Q8J7"/>
<dbReference type="EC" id="3.1.26.4" evidence="3"/>
<dbReference type="Proteomes" id="UP000235672">
    <property type="component" value="Unassembled WGS sequence"/>
</dbReference>
<sequence>MAYLYSDGREVDEQFDGEKRRKVAYSSNSFRGKRQAAICLQCRAQFPSNNKLHNHIREDCWATKSERKYPGIWTPALKEYVRRAFDPINNVPDWTNTDIQEELETMIYMYHVLDPTIGGGAGWRTMALPQHIDPKDLIYERIPRDRNKNQSVESQAFAPKVYPNKFCASSSTPKSLFAHKDREFFVAHRDSRELLVYMDGACINNGQANSQAGCAFVTHCSDGIPRPWNPPKGAYSMNGMVFFRLEDVGPTGLRKIQTSNRAELRAVLAALQWFRVGHTDLEFWRPKECAKLIIATDSTYVVNGATKWARTWESNGWKLSSGETVKNQDLWEELLKRFRCLQAERCENISIWHIPREQNDTADRGAKYAAQLKARPVFGVPAPNSMPILVDASQLG</sequence>
<dbReference type="Pfam" id="PF00075">
    <property type="entry name" value="RNase_H"/>
    <property type="match status" value="1"/>
</dbReference>
<dbReference type="SUPFAM" id="SSF53098">
    <property type="entry name" value="Ribonuclease H-like"/>
    <property type="match status" value="1"/>
</dbReference>
<accession>A0A2J6Q8J7</accession>
<keyword evidence="10" id="KW-1185">Reference proteome</keyword>
<evidence type="ECO:0000256" key="4">
    <source>
        <dbReference type="ARBA" id="ARBA00022722"/>
    </source>
</evidence>
<dbReference type="PANTHER" id="PTHR10642">
    <property type="entry name" value="RIBONUCLEASE H1"/>
    <property type="match status" value="1"/>
</dbReference>
<dbReference type="EMBL" id="KZ613477">
    <property type="protein sequence ID" value="PMD22565.1"/>
    <property type="molecule type" value="Genomic_DNA"/>
</dbReference>
<dbReference type="InterPro" id="IPR036397">
    <property type="entry name" value="RNaseH_sf"/>
</dbReference>
<evidence type="ECO:0000256" key="5">
    <source>
        <dbReference type="ARBA" id="ARBA00022723"/>
    </source>
</evidence>
<dbReference type="InterPro" id="IPR012337">
    <property type="entry name" value="RNaseH-like_sf"/>
</dbReference>
<name>A0A2J6Q8J7_9HELO</name>
<keyword evidence="6" id="KW-0255">Endonuclease</keyword>
<dbReference type="GO" id="GO:0004523">
    <property type="term" value="F:RNA-DNA hybrid ribonuclease activity"/>
    <property type="evidence" value="ECO:0007669"/>
    <property type="project" value="UniProtKB-EC"/>
</dbReference>
<comment type="catalytic activity">
    <reaction evidence="1">
        <text>Endonucleolytic cleavage to 5'-phosphomonoester.</text>
        <dbReference type="EC" id="3.1.26.4"/>
    </reaction>
</comment>
<dbReference type="GO" id="GO:0043137">
    <property type="term" value="P:DNA replication, removal of RNA primer"/>
    <property type="evidence" value="ECO:0007669"/>
    <property type="project" value="TreeGrafter"/>
</dbReference>
<evidence type="ECO:0000256" key="6">
    <source>
        <dbReference type="ARBA" id="ARBA00022759"/>
    </source>
</evidence>
<protein>
    <recommendedName>
        <fullName evidence="3">ribonuclease H</fullName>
        <ecNumber evidence="3">3.1.26.4</ecNumber>
    </recommendedName>
</protein>
<keyword evidence="5" id="KW-0479">Metal-binding</keyword>
<dbReference type="InterPro" id="IPR050092">
    <property type="entry name" value="RNase_H"/>
</dbReference>
<dbReference type="GO" id="GO:0046872">
    <property type="term" value="F:metal ion binding"/>
    <property type="evidence" value="ECO:0007669"/>
    <property type="project" value="UniProtKB-KW"/>
</dbReference>
<feature type="domain" description="RNase H type-1" evidence="8">
    <location>
        <begin position="190"/>
        <end position="371"/>
    </location>
</feature>
<dbReference type="AlphaFoldDB" id="A0A2J6Q8J7"/>
<dbReference type="PROSITE" id="PS50879">
    <property type="entry name" value="RNASE_H_1"/>
    <property type="match status" value="1"/>
</dbReference>
<dbReference type="CDD" id="cd13934">
    <property type="entry name" value="RNase_H_Dikarya_like"/>
    <property type="match status" value="1"/>
</dbReference>
<gene>
    <name evidence="9" type="ORF">NA56DRAFT_644766</name>
</gene>
<dbReference type="InterPro" id="IPR002156">
    <property type="entry name" value="RNaseH_domain"/>
</dbReference>
<evidence type="ECO:0000259" key="8">
    <source>
        <dbReference type="PROSITE" id="PS50879"/>
    </source>
</evidence>
<evidence type="ECO:0000256" key="2">
    <source>
        <dbReference type="ARBA" id="ARBA00005300"/>
    </source>
</evidence>
<dbReference type="GO" id="GO:0003676">
    <property type="term" value="F:nucleic acid binding"/>
    <property type="evidence" value="ECO:0007669"/>
    <property type="project" value="InterPro"/>
</dbReference>
<keyword evidence="4" id="KW-0540">Nuclease</keyword>
<evidence type="ECO:0000256" key="1">
    <source>
        <dbReference type="ARBA" id="ARBA00000077"/>
    </source>
</evidence>
<dbReference type="Gene3D" id="3.30.420.10">
    <property type="entry name" value="Ribonuclease H-like superfamily/Ribonuclease H"/>
    <property type="match status" value="1"/>
</dbReference>
<dbReference type="OrthoDB" id="407198at2759"/>
<proteinExistence type="inferred from homology"/>
<reference evidence="9 10" key="1">
    <citation type="submission" date="2016-05" db="EMBL/GenBank/DDBJ databases">
        <title>A degradative enzymes factory behind the ericoid mycorrhizal symbiosis.</title>
        <authorList>
            <consortium name="DOE Joint Genome Institute"/>
            <person name="Martino E."/>
            <person name="Morin E."/>
            <person name="Grelet G."/>
            <person name="Kuo A."/>
            <person name="Kohler A."/>
            <person name="Daghino S."/>
            <person name="Barry K."/>
            <person name="Choi C."/>
            <person name="Cichocki N."/>
            <person name="Clum A."/>
            <person name="Copeland A."/>
            <person name="Hainaut M."/>
            <person name="Haridas S."/>
            <person name="Labutti K."/>
            <person name="Lindquist E."/>
            <person name="Lipzen A."/>
            <person name="Khouja H.-R."/>
            <person name="Murat C."/>
            <person name="Ohm R."/>
            <person name="Olson A."/>
            <person name="Spatafora J."/>
            <person name="Veneault-Fourrey C."/>
            <person name="Henrissat B."/>
            <person name="Grigoriev I."/>
            <person name="Martin F."/>
            <person name="Perotto S."/>
        </authorList>
    </citation>
    <scope>NUCLEOTIDE SEQUENCE [LARGE SCALE GENOMIC DNA]</scope>
    <source>
        <strain evidence="9 10">UAMH 7357</strain>
    </source>
</reference>
<evidence type="ECO:0000256" key="7">
    <source>
        <dbReference type="ARBA" id="ARBA00022801"/>
    </source>
</evidence>
<keyword evidence="7" id="KW-0378">Hydrolase</keyword>
<dbReference type="PANTHER" id="PTHR10642:SF26">
    <property type="entry name" value="RIBONUCLEASE H1"/>
    <property type="match status" value="1"/>
</dbReference>